<comment type="caution">
    <text evidence="6">The sequence shown here is derived from an EMBL/GenBank/DDBJ whole genome shotgun (WGS) entry which is preliminary data.</text>
</comment>
<dbReference type="InterPro" id="IPR000160">
    <property type="entry name" value="GGDEF_dom"/>
</dbReference>
<dbReference type="EC" id="2.7.7.65" evidence="2"/>
<dbReference type="SUPFAM" id="SSF55785">
    <property type="entry name" value="PYP-like sensor domain (PAS domain)"/>
    <property type="match status" value="2"/>
</dbReference>
<organism evidence="6 7">
    <name type="scientific">Shewanella atlantica</name>
    <dbReference type="NCBI Taxonomy" id="271099"/>
    <lineage>
        <taxon>Bacteria</taxon>
        <taxon>Pseudomonadati</taxon>
        <taxon>Pseudomonadota</taxon>
        <taxon>Gammaproteobacteria</taxon>
        <taxon>Alteromonadales</taxon>
        <taxon>Shewanellaceae</taxon>
        <taxon>Shewanella</taxon>
    </lineage>
</organism>
<dbReference type="PANTHER" id="PTHR45138">
    <property type="entry name" value="REGULATORY COMPONENTS OF SENSORY TRANSDUCTION SYSTEM"/>
    <property type="match status" value="1"/>
</dbReference>
<sequence length="443" mass="50778">MKKLQLATRLKWLILEVEAKLMLKTPQKLQQMVEAIHASVAVVEQHDDEFIILACNERFKEMLGETPPLTPYCSLNTILVTSVANTLMRFLPEVFNTDEPIELEQAFERGQKSKWWRLFLKPMAQPQGHQKRVMITGINMDDKIAIESEINKTGARYSSVVKGAFDAIITMDRYQTINYFNRAAEIIFGYRAEEIIGKPITSLMPIRHRDNHSQYVEEFNNEQVSSRDMGERIQIYGLKKSGAEFAAEISISKIVVEGDTEFTAIIRDVSQRTQLLDELKFKLNTDYLTGLRNRNYLDHKLISMSNRFKRYGFRFSLLMIDLDHFKQINDTYGHMVGDQILKCFADAATGLLREGDKIARFGGEEFTVILPGTELYAAKLTANRLCHHISEQEFIGPNEEQIPFTISIGVVEFEPEDDVKSIMNRADEALYKAKVGGRNRVSD</sequence>
<keyword evidence="7" id="KW-1185">Reference proteome</keyword>
<name>A0A3S0KLF5_9GAMM</name>
<evidence type="ECO:0000256" key="2">
    <source>
        <dbReference type="ARBA" id="ARBA00012528"/>
    </source>
</evidence>
<dbReference type="InterPro" id="IPR029787">
    <property type="entry name" value="Nucleotide_cyclase"/>
</dbReference>
<dbReference type="Pfam" id="PF00990">
    <property type="entry name" value="GGDEF"/>
    <property type="match status" value="1"/>
</dbReference>
<evidence type="ECO:0000259" key="5">
    <source>
        <dbReference type="PROSITE" id="PS50887"/>
    </source>
</evidence>
<dbReference type="NCBIfam" id="TIGR00254">
    <property type="entry name" value="GGDEF"/>
    <property type="match status" value="1"/>
</dbReference>
<reference evidence="6 7" key="1">
    <citation type="submission" date="2018-12" db="EMBL/GenBank/DDBJ databases">
        <authorList>
            <person name="Yu L."/>
        </authorList>
    </citation>
    <scope>NUCLEOTIDE SEQUENCE [LARGE SCALE GENOMIC DNA]</scope>
    <source>
        <strain evidence="6 7">HAW-EB5</strain>
    </source>
</reference>
<proteinExistence type="predicted"/>
<dbReference type="EMBL" id="RXNV01000002">
    <property type="protein sequence ID" value="RTR33471.1"/>
    <property type="molecule type" value="Genomic_DNA"/>
</dbReference>
<feature type="domain" description="PAS" evidence="4">
    <location>
        <begin position="153"/>
        <end position="221"/>
    </location>
</feature>
<dbReference type="SMART" id="SM00267">
    <property type="entry name" value="GGDEF"/>
    <property type="match status" value="1"/>
</dbReference>
<protein>
    <recommendedName>
        <fullName evidence="2">diguanylate cyclase</fullName>
        <ecNumber evidence="2">2.7.7.65</ecNumber>
    </recommendedName>
</protein>
<dbReference type="InterPro" id="IPR035965">
    <property type="entry name" value="PAS-like_dom_sf"/>
</dbReference>
<dbReference type="InterPro" id="IPR000014">
    <property type="entry name" value="PAS"/>
</dbReference>
<dbReference type="RefSeq" id="WP_126505026.1">
    <property type="nucleotide sequence ID" value="NZ_RXNV01000002.1"/>
</dbReference>
<gene>
    <name evidence="6" type="ORF">EKG39_07005</name>
</gene>
<evidence type="ECO:0000313" key="7">
    <source>
        <dbReference type="Proteomes" id="UP000282060"/>
    </source>
</evidence>
<dbReference type="AlphaFoldDB" id="A0A3S0KLF5"/>
<dbReference type="OrthoDB" id="9812260at2"/>
<dbReference type="CDD" id="cd01949">
    <property type="entry name" value="GGDEF"/>
    <property type="match status" value="1"/>
</dbReference>
<dbReference type="CDD" id="cd00130">
    <property type="entry name" value="PAS"/>
    <property type="match status" value="1"/>
</dbReference>
<dbReference type="NCBIfam" id="TIGR00229">
    <property type="entry name" value="sensory_box"/>
    <property type="match status" value="1"/>
</dbReference>
<dbReference type="InterPro" id="IPR043128">
    <property type="entry name" value="Rev_trsase/Diguanyl_cyclase"/>
</dbReference>
<feature type="domain" description="GGDEF" evidence="5">
    <location>
        <begin position="313"/>
        <end position="443"/>
    </location>
</feature>
<dbReference type="Proteomes" id="UP000282060">
    <property type="component" value="Unassembled WGS sequence"/>
</dbReference>
<dbReference type="FunFam" id="3.30.70.270:FF:000001">
    <property type="entry name" value="Diguanylate cyclase domain protein"/>
    <property type="match status" value="1"/>
</dbReference>
<comment type="catalytic activity">
    <reaction evidence="3">
        <text>2 GTP = 3',3'-c-di-GMP + 2 diphosphate</text>
        <dbReference type="Rhea" id="RHEA:24898"/>
        <dbReference type="ChEBI" id="CHEBI:33019"/>
        <dbReference type="ChEBI" id="CHEBI:37565"/>
        <dbReference type="ChEBI" id="CHEBI:58805"/>
        <dbReference type="EC" id="2.7.7.65"/>
    </reaction>
</comment>
<dbReference type="Gene3D" id="3.30.70.270">
    <property type="match status" value="1"/>
</dbReference>
<evidence type="ECO:0000259" key="4">
    <source>
        <dbReference type="PROSITE" id="PS50112"/>
    </source>
</evidence>
<accession>A0A3S0KLF5</accession>
<dbReference type="InterPro" id="IPR050469">
    <property type="entry name" value="Diguanylate_Cyclase"/>
</dbReference>
<evidence type="ECO:0000256" key="1">
    <source>
        <dbReference type="ARBA" id="ARBA00001946"/>
    </source>
</evidence>
<dbReference type="GO" id="GO:0052621">
    <property type="term" value="F:diguanylate cyclase activity"/>
    <property type="evidence" value="ECO:0007669"/>
    <property type="project" value="UniProtKB-EC"/>
</dbReference>
<dbReference type="PROSITE" id="PS50112">
    <property type="entry name" value="PAS"/>
    <property type="match status" value="1"/>
</dbReference>
<comment type="cofactor">
    <cofactor evidence="1">
        <name>Mg(2+)</name>
        <dbReference type="ChEBI" id="CHEBI:18420"/>
    </cofactor>
</comment>
<dbReference type="SUPFAM" id="SSF55073">
    <property type="entry name" value="Nucleotide cyclase"/>
    <property type="match status" value="1"/>
</dbReference>
<dbReference type="Pfam" id="PF13426">
    <property type="entry name" value="PAS_9"/>
    <property type="match status" value="1"/>
</dbReference>
<evidence type="ECO:0000256" key="3">
    <source>
        <dbReference type="ARBA" id="ARBA00034247"/>
    </source>
</evidence>
<dbReference type="Gene3D" id="3.30.450.20">
    <property type="entry name" value="PAS domain"/>
    <property type="match status" value="2"/>
</dbReference>
<dbReference type="PROSITE" id="PS50887">
    <property type="entry name" value="GGDEF"/>
    <property type="match status" value="1"/>
</dbReference>
<evidence type="ECO:0000313" key="6">
    <source>
        <dbReference type="EMBL" id="RTR33471.1"/>
    </source>
</evidence>
<dbReference type="SMART" id="SM00091">
    <property type="entry name" value="PAS"/>
    <property type="match status" value="2"/>
</dbReference>
<dbReference type="Pfam" id="PF13188">
    <property type="entry name" value="PAS_8"/>
    <property type="match status" value="1"/>
</dbReference>
<dbReference type="PANTHER" id="PTHR45138:SF9">
    <property type="entry name" value="DIGUANYLATE CYCLASE DGCM-RELATED"/>
    <property type="match status" value="1"/>
</dbReference>